<feature type="region of interest" description="Disordered" evidence="1">
    <location>
        <begin position="67"/>
        <end position="162"/>
    </location>
</feature>
<feature type="compositionally biased region" description="Basic and acidic residues" evidence="1">
    <location>
        <begin position="73"/>
        <end position="85"/>
    </location>
</feature>
<dbReference type="OrthoDB" id="482635at2"/>
<evidence type="ECO:0000313" key="3">
    <source>
        <dbReference type="Proteomes" id="UP000177870"/>
    </source>
</evidence>
<dbReference type="KEGG" id="mpro:BJP34_20360"/>
<dbReference type="AlphaFoldDB" id="A0A1D8TV68"/>
<feature type="compositionally biased region" description="Polar residues" evidence="1">
    <location>
        <begin position="98"/>
        <end position="116"/>
    </location>
</feature>
<evidence type="ECO:0000256" key="1">
    <source>
        <dbReference type="SAM" id="MobiDB-lite"/>
    </source>
</evidence>
<name>A0A1D8TV68_9CYAN</name>
<sequence length="269" mass="29973">MFTQFRDRYPQGSLISDLLAIDHGQYIVRCSVKVEGTILVTGLAAAQTVELAEDQARQRALAALGMDSTKGIDQNKDNPRAKREVNLPLQPLPRYDVGSTSASHEQTQPNHHFTQATRTSDTSSYSFSESRAREVRETAANIPSVEPARKFSNDSLSPDLETSLPVDIPIKREPISYQTPQPDPPVQSYSQNTIETNTSDMGPLSSGIVDHSDIITKTNVEMKRLGWTTQQGKDYLLQTYGKRSRQLLSDQELMSFLKYLESQPIPSDS</sequence>
<dbReference type="EMBL" id="CP017599">
    <property type="protein sequence ID" value="AOX01484.1"/>
    <property type="molecule type" value="Genomic_DNA"/>
</dbReference>
<evidence type="ECO:0000313" key="2">
    <source>
        <dbReference type="EMBL" id="AOX01484.1"/>
    </source>
</evidence>
<gene>
    <name evidence="2" type="ORF">BJP34_20360</name>
</gene>
<organism evidence="2 3">
    <name type="scientific">Moorena producens PAL-8-15-08-1</name>
    <dbReference type="NCBI Taxonomy" id="1458985"/>
    <lineage>
        <taxon>Bacteria</taxon>
        <taxon>Bacillati</taxon>
        <taxon>Cyanobacteriota</taxon>
        <taxon>Cyanophyceae</taxon>
        <taxon>Coleofasciculales</taxon>
        <taxon>Coleofasciculaceae</taxon>
        <taxon>Moorena</taxon>
    </lineage>
</organism>
<accession>A0A1D8TV68</accession>
<protein>
    <submittedName>
        <fullName evidence="2">Uncharacterized protein</fullName>
    </submittedName>
</protein>
<dbReference type="STRING" id="1458985.BJP34_20360"/>
<dbReference type="RefSeq" id="WP_070393922.1">
    <property type="nucleotide sequence ID" value="NZ_CP017599.1"/>
</dbReference>
<reference evidence="3" key="1">
    <citation type="submission" date="2016-10" db="EMBL/GenBank/DDBJ databases">
        <title>Comparative genomics uncovers the prolific and rare metabolic potential of the cyanobacterial genus Moorea.</title>
        <authorList>
            <person name="Leao T."/>
            <person name="Castelao G."/>
            <person name="Korobeynikov A."/>
            <person name="Monroe E.A."/>
            <person name="Podell S."/>
            <person name="Glukhov E."/>
            <person name="Allen E."/>
            <person name="Gerwick W.H."/>
            <person name="Gerwick L."/>
        </authorList>
    </citation>
    <scope>NUCLEOTIDE SEQUENCE [LARGE SCALE GENOMIC DNA]</scope>
    <source>
        <strain evidence="3">PAL-8-15-08-1</strain>
    </source>
</reference>
<feature type="compositionally biased region" description="Low complexity" evidence="1">
    <location>
        <begin position="117"/>
        <end position="129"/>
    </location>
</feature>
<proteinExistence type="predicted"/>
<dbReference type="Proteomes" id="UP000177870">
    <property type="component" value="Chromosome"/>
</dbReference>